<keyword evidence="14 21" id="KW-0472">Membrane</keyword>
<evidence type="ECO:0000256" key="17">
    <source>
        <dbReference type="ARBA" id="ARBA00023211"/>
    </source>
</evidence>
<evidence type="ECO:0000313" key="24">
    <source>
        <dbReference type="WBParaSite" id="GPLIN_000924600"/>
    </source>
</evidence>
<dbReference type="CDD" id="cd02510">
    <property type="entry name" value="pp-GalNAc-T"/>
    <property type="match status" value="1"/>
</dbReference>
<dbReference type="FunFam" id="2.80.10.50:FF:000011">
    <property type="entry name" value="Polypeptide N-acetylgalactosaminyltransferase"/>
    <property type="match status" value="1"/>
</dbReference>
<feature type="transmembrane region" description="Helical" evidence="21">
    <location>
        <begin position="145"/>
        <end position="168"/>
    </location>
</feature>
<keyword evidence="12 21" id="KW-1133">Transmembrane helix</keyword>
<dbReference type="EC" id="2.4.1.41" evidence="5"/>
<reference evidence="24" key="3">
    <citation type="submission" date="2016-06" db="UniProtKB">
        <authorList>
            <consortium name="WormBaseParasite"/>
        </authorList>
    </citation>
    <scope>IDENTIFICATION</scope>
</reference>
<dbReference type="PROSITE" id="PS50231">
    <property type="entry name" value="RICIN_B_LECTIN"/>
    <property type="match status" value="1"/>
</dbReference>
<evidence type="ECO:0000256" key="19">
    <source>
        <dbReference type="ARBA" id="ARBA00052209"/>
    </source>
</evidence>
<feature type="compositionally biased region" description="Basic and acidic residues" evidence="20">
    <location>
        <begin position="643"/>
        <end position="652"/>
    </location>
</feature>
<dbReference type="Gene3D" id="1.20.1070.10">
    <property type="entry name" value="Rhodopsin 7-helix transmembrane proteins"/>
    <property type="match status" value="1"/>
</dbReference>
<feature type="region of interest" description="Disordered" evidence="20">
    <location>
        <begin position="643"/>
        <end position="677"/>
    </location>
</feature>
<evidence type="ECO:0000256" key="12">
    <source>
        <dbReference type="ARBA" id="ARBA00022989"/>
    </source>
</evidence>
<keyword evidence="9" id="KW-0479">Metal-binding</keyword>
<protein>
    <recommendedName>
        <fullName evidence="5">polypeptide N-acetylgalactosaminyltransferase</fullName>
        <ecNumber evidence="5">2.4.1.41</ecNumber>
    </recommendedName>
</protein>
<feature type="transmembrane region" description="Helical" evidence="21">
    <location>
        <begin position="462"/>
        <end position="483"/>
    </location>
</feature>
<reference evidence="23" key="1">
    <citation type="submission" date="2013-12" db="EMBL/GenBank/DDBJ databases">
        <authorList>
            <person name="Aslett M."/>
        </authorList>
    </citation>
    <scope>NUCLEOTIDE SEQUENCE [LARGE SCALE GENOMIC DNA]</scope>
    <source>
        <strain evidence="23">Lindley</strain>
    </source>
</reference>
<feature type="domain" description="G-protein coupled receptors family 1 profile" evidence="22">
    <location>
        <begin position="82"/>
        <end position="523"/>
    </location>
</feature>
<keyword evidence="15" id="KW-1015">Disulfide bond</keyword>
<evidence type="ECO:0000256" key="2">
    <source>
        <dbReference type="ARBA" id="ARBA00004323"/>
    </source>
</evidence>
<dbReference type="Gene3D" id="3.90.550.10">
    <property type="entry name" value="Spore Coat Polysaccharide Biosynthesis Protein SpsA, Chain A"/>
    <property type="match status" value="1"/>
</dbReference>
<dbReference type="Gene3D" id="3.30.70.660">
    <property type="entry name" value="Pseudouridine synthase I, catalytic domain, C-terminal subdomain"/>
    <property type="match status" value="1"/>
</dbReference>
<dbReference type="InterPro" id="IPR000772">
    <property type="entry name" value="Ricin_B_lectin"/>
</dbReference>
<dbReference type="SUPFAM" id="SSF50370">
    <property type="entry name" value="Ricin B-like lectins"/>
    <property type="match status" value="1"/>
</dbReference>
<feature type="region of interest" description="Disordered" evidence="20">
    <location>
        <begin position="975"/>
        <end position="998"/>
    </location>
</feature>
<dbReference type="SUPFAM" id="SSF81321">
    <property type="entry name" value="Family A G protein-coupled receptor-like"/>
    <property type="match status" value="1"/>
</dbReference>
<dbReference type="GO" id="GO:0046872">
    <property type="term" value="F:metal ion binding"/>
    <property type="evidence" value="ECO:0007669"/>
    <property type="project" value="UniProtKB-KW"/>
</dbReference>
<feature type="transmembrane region" description="Helical" evidence="21">
    <location>
        <begin position="301"/>
        <end position="321"/>
    </location>
</feature>
<feature type="compositionally biased region" description="Basic and acidic residues" evidence="20">
    <location>
        <begin position="659"/>
        <end position="677"/>
    </location>
</feature>
<evidence type="ECO:0000256" key="14">
    <source>
        <dbReference type="ARBA" id="ARBA00023136"/>
    </source>
</evidence>
<evidence type="ECO:0000259" key="22">
    <source>
        <dbReference type="PROSITE" id="PS50262"/>
    </source>
</evidence>
<dbReference type="Proteomes" id="UP000050741">
    <property type="component" value="Unassembled WGS sequence"/>
</dbReference>
<feature type="compositionally biased region" description="Basic and acidic residues" evidence="20">
    <location>
        <begin position="723"/>
        <end position="735"/>
    </location>
</feature>
<feature type="compositionally biased region" description="Basic and acidic residues" evidence="20">
    <location>
        <begin position="975"/>
        <end position="995"/>
    </location>
</feature>
<evidence type="ECO:0000256" key="5">
    <source>
        <dbReference type="ARBA" id="ARBA00012644"/>
    </source>
</evidence>
<dbReference type="Gene3D" id="2.80.10.50">
    <property type="match status" value="1"/>
</dbReference>
<evidence type="ECO:0000256" key="9">
    <source>
        <dbReference type="ARBA" id="ARBA00022723"/>
    </source>
</evidence>
<dbReference type="Pfam" id="PF00535">
    <property type="entry name" value="Glycos_transf_2"/>
    <property type="match status" value="1"/>
</dbReference>
<dbReference type="CDD" id="cd23439">
    <property type="entry name" value="beta-trefoil_Ricin_GALNT10-like"/>
    <property type="match status" value="1"/>
</dbReference>
<reference evidence="23" key="2">
    <citation type="submission" date="2014-05" db="EMBL/GenBank/DDBJ databases">
        <title>The genome and life-stage specific transcriptomes of Globodera pallida elucidate key aspects of plant parasitism by a cyst nematode.</title>
        <authorList>
            <person name="Cotton J.A."/>
            <person name="Lilley C.J."/>
            <person name="Jones L.M."/>
            <person name="Kikuchi T."/>
            <person name="Reid A.J."/>
            <person name="Thorpe P."/>
            <person name="Tsai I.J."/>
            <person name="Beasley H."/>
            <person name="Blok V."/>
            <person name="Cock P.J.A."/>
            <person name="Van den Akker S.E."/>
            <person name="Holroyd N."/>
            <person name="Hunt M."/>
            <person name="Mantelin S."/>
            <person name="Naghra H."/>
            <person name="Pain A."/>
            <person name="Palomares-Rius J.E."/>
            <person name="Zarowiecki M."/>
            <person name="Berriman M."/>
            <person name="Jones J.T."/>
            <person name="Urwin P.E."/>
        </authorList>
    </citation>
    <scope>NUCLEOTIDE SEQUENCE [LARGE SCALE GENOMIC DNA]</scope>
    <source>
        <strain evidence="23">Lindley</strain>
    </source>
</reference>
<dbReference type="InterPro" id="IPR017452">
    <property type="entry name" value="GPCR_Rhodpsn_7TM"/>
</dbReference>
<comment type="pathway">
    <text evidence="3">Protein modification; protein glycosylation.</text>
</comment>
<evidence type="ECO:0000256" key="16">
    <source>
        <dbReference type="ARBA" id="ARBA00023180"/>
    </source>
</evidence>
<keyword evidence="10" id="KW-0430">Lectin</keyword>
<dbReference type="InterPro" id="IPR001173">
    <property type="entry name" value="Glyco_trans_2-like"/>
</dbReference>
<keyword evidence="17" id="KW-0464">Manganese</keyword>
<evidence type="ECO:0000256" key="18">
    <source>
        <dbReference type="ARBA" id="ARBA00050905"/>
    </source>
</evidence>
<keyword evidence="16" id="KW-0325">Glycoprotein</keyword>
<organism evidence="23 24">
    <name type="scientific">Globodera pallida</name>
    <name type="common">Potato cyst nematode worm</name>
    <name type="synonym">Heterodera pallida</name>
    <dbReference type="NCBI Taxonomy" id="36090"/>
    <lineage>
        <taxon>Eukaryota</taxon>
        <taxon>Metazoa</taxon>
        <taxon>Ecdysozoa</taxon>
        <taxon>Nematoda</taxon>
        <taxon>Chromadorea</taxon>
        <taxon>Rhabditida</taxon>
        <taxon>Tylenchina</taxon>
        <taxon>Tylenchomorpha</taxon>
        <taxon>Tylenchoidea</taxon>
        <taxon>Heteroderidae</taxon>
        <taxon>Heteroderinae</taxon>
        <taxon>Globodera</taxon>
    </lineage>
</organism>
<dbReference type="PROSITE" id="PS50262">
    <property type="entry name" value="G_PROTEIN_RECEP_F1_2"/>
    <property type="match status" value="1"/>
</dbReference>
<keyword evidence="8 21" id="KW-0812">Transmembrane</keyword>
<sequence>MDQKFVQVFVGPKSWEAEGGDDWQNRRSIDRLSNPFIQQSWQKQPDQKLLTTMEPFQISTHNDAKMAAVLFCDVLGALCIFLNAFVILALLRNRRRVLINVFYVLVLHCAVVDLIRGACLIAWGMPHLLIHTMRSIDDRLFALKINQFTLVILRSCNLLTIFNLLVFTTNEFIVIKYPLHYRRYFCRRTVVFILAMCWFVSLLFGIGSVFANFLESVHNVLVEMNATVSPPFEQNEWRKAGDEEEEDEDGLPPKGVTGPSFEQNEWRKAGDGEEEDEDGLPPKGPNGVQRRQMAGLSINGLFMLMIFVLCYVCLFTVLICYGKILKTIRQFQRHGGDGRRRVLANSAVGSQKKPRNRTAGGSIYHKRSVHQQRNHHNQQKGDGCQSIVGGGEQLPAEVHNSNRMDSLSKKVSISGTPQSRGSRTNCGRCPNCEANPETEIGRSRRCNSHRKWRSHLMSRHKYLIVIGTVLFVDILFLFPYSGIQMVALLHLNNLLATSHLTTLIRWCLQILIGVHSVCQPLCYFRMTVTGTISRSAKSFGTMKAPILGNENGDTDEQPPAKTKRSIVLRTVVSQGMAPRGIMTLAEAGERQEEMTNWANPSVDGHQMLLITQRRKWTRNLSLLCKEEGEELELFLAKEYRRRGVEEHGKGESGQEESGGEEKLENLKHGEGLSRREETEMDAQFKLLCKEEGEELELFLAKEYRRRGVEEHGKGESGQEESGGEEKLENLKHGEGLSRREEKRFASMAKGGDPFKGPSIIQLVITCLDKSAVHAIRSPILVGLPKGCEWFDQSEMTRRKFLDYFNDQIQNAGYAGAVELLRIHPVALGFHPSYHVAYRKMDKQYKSVTRRRQLSLLQIEKGEPYHFADDEAQFYNLNFIAHGFMRQQIRRMVSLIVNIACDTSGSDPRRIYEFLLKDPDPLMSSTIQKCLRNRSRNICPPGIWMIVRNKLRQRQHKVLHGQRVVAFTVSNEGPELGKKDWQDKDAYDNDQKREGNGEQGMAVSIKTDGNETLGHIMDELYRANGYNAYVSDRIALDRSVKDIRHPGCKSVIYLERLPSVSVILPYHDEHFSTLLRSGYSIIRRSPKSVLKEIIFVDDASSKADLKEPFEQHWKSNGLDQIVKIVRTTEGLIRARAIGARKATGEVLVFLDSHSEANYNWLPPLVEPIALDYRTVVCPFVDVIDCDTYEYKAQDEGARGSFDWEFNYKRLPLTEEDKQTPTKPFKSPVMAGYDEGLDIWGGEQYELSFKVWQCHGQLVDAPCSRVGHIYRCKYIPFGNPGVGDFISRNYRRVAEYAEHLYKRRPALRTVDAGIMERQKAVRERLKCKSFDWFMKEVAFDQDRFYPAIEPPDGANGELKNMAAQNCVDSGFKGTDEKLQLRKCKSEDSSLGGEQEFRLTFWEDIRPKGRTMCFDVSKSLLKTPVVLFACHGMGGNQHFKYRLKSKQLYHKVSNQCMDCNPSTGEVFMNPCNFEKSTQKWEWAKVDENVMEGWEKKAADKNKGL</sequence>
<dbReference type="SUPFAM" id="SSF53448">
    <property type="entry name" value="Nucleotide-diphospho-sugar transferases"/>
    <property type="match status" value="1"/>
</dbReference>
<dbReference type="InterPro" id="IPR045885">
    <property type="entry name" value="GalNAc-T"/>
</dbReference>
<evidence type="ECO:0000256" key="8">
    <source>
        <dbReference type="ARBA" id="ARBA00022692"/>
    </source>
</evidence>
<evidence type="ECO:0000313" key="23">
    <source>
        <dbReference type="Proteomes" id="UP000050741"/>
    </source>
</evidence>
<evidence type="ECO:0000256" key="11">
    <source>
        <dbReference type="ARBA" id="ARBA00022968"/>
    </source>
</evidence>
<keyword evidence="23" id="KW-1185">Reference proteome</keyword>
<accession>A0A183C8Q0</accession>
<evidence type="ECO:0000256" key="21">
    <source>
        <dbReference type="SAM" id="Phobius"/>
    </source>
</evidence>
<comment type="cofactor">
    <cofactor evidence="1">
        <name>Mn(2+)</name>
        <dbReference type="ChEBI" id="CHEBI:29035"/>
    </cofactor>
</comment>
<comment type="similarity">
    <text evidence="4">Belongs to the glycosyltransferase 2 family. GalNAc-T subfamily.</text>
</comment>
<feature type="transmembrane region" description="Helical" evidence="21">
    <location>
        <begin position="66"/>
        <end position="90"/>
    </location>
</feature>
<evidence type="ECO:0000256" key="6">
    <source>
        <dbReference type="ARBA" id="ARBA00022676"/>
    </source>
</evidence>
<evidence type="ECO:0000256" key="20">
    <source>
        <dbReference type="SAM" id="MobiDB-lite"/>
    </source>
</evidence>
<dbReference type="GO" id="GO:0030246">
    <property type="term" value="F:carbohydrate binding"/>
    <property type="evidence" value="ECO:0007669"/>
    <property type="project" value="UniProtKB-KW"/>
</dbReference>
<dbReference type="SMART" id="SM00458">
    <property type="entry name" value="RICIN"/>
    <property type="match status" value="1"/>
</dbReference>
<evidence type="ECO:0000256" key="7">
    <source>
        <dbReference type="ARBA" id="ARBA00022679"/>
    </source>
</evidence>
<proteinExistence type="inferred from homology"/>
<comment type="subcellular location">
    <subcellularLocation>
        <location evidence="2">Golgi apparatus membrane</location>
        <topology evidence="2">Single-pass type II membrane protein</topology>
    </subcellularLocation>
</comment>
<feature type="region of interest" description="Disordered" evidence="20">
    <location>
        <begin position="708"/>
        <end position="735"/>
    </location>
</feature>
<keyword evidence="6" id="KW-0328">Glycosyltransferase</keyword>
<dbReference type="GO" id="GO:0004653">
    <property type="term" value="F:polypeptide N-acetylgalactosaminyltransferase activity"/>
    <property type="evidence" value="ECO:0007669"/>
    <property type="project" value="UniProtKB-EC"/>
</dbReference>
<keyword evidence="11" id="KW-0735">Signal-anchor</keyword>
<evidence type="ECO:0000256" key="3">
    <source>
        <dbReference type="ARBA" id="ARBA00004922"/>
    </source>
</evidence>
<name>A0A183C8Q0_GLOPA</name>
<evidence type="ECO:0000256" key="10">
    <source>
        <dbReference type="ARBA" id="ARBA00022734"/>
    </source>
</evidence>
<keyword evidence="13" id="KW-0333">Golgi apparatus</keyword>
<evidence type="ECO:0000256" key="15">
    <source>
        <dbReference type="ARBA" id="ARBA00023157"/>
    </source>
</evidence>
<dbReference type="InterPro" id="IPR029044">
    <property type="entry name" value="Nucleotide-diphossugar_trans"/>
</dbReference>
<dbReference type="PANTHER" id="PTHR11675:SF134">
    <property type="entry name" value="N-ACETYLGALACTOSAMINYLTRANSFERASE 4-RELATED"/>
    <property type="match status" value="1"/>
</dbReference>
<dbReference type="GO" id="GO:0009982">
    <property type="term" value="F:pseudouridine synthase activity"/>
    <property type="evidence" value="ECO:0007669"/>
    <property type="project" value="InterPro"/>
</dbReference>
<evidence type="ECO:0000256" key="13">
    <source>
        <dbReference type="ARBA" id="ARBA00023034"/>
    </source>
</evidence>
<dbReference type="InterPro" id="IPR035992">
    <property type="entry name" value="Ricin_B-like_lectins"/>
</dbReference>
<dbReference type="WBParaSite" id="GPLIN_000924600">
    <property type="protein sequence ID" value="GPLIN_000924600"/>
    <property type="gene ID" value="GPLIN_000924600"/>
</dbReference>
<dbReference type="GO" id="GO:0003723">
    <property type="term" value="F:RNA binding"/>
    <property type="evidence" value="ECO:0007669"/>
    <property type="project" value="InterPro"/>
</dbReference>
<dbReference type="GO" id="GO:0006493">
    <property type="term" value="P:protein O-linked glycosylation"/>
    <property type="evidence" value="ECO:0007669"/>
    <property type="project" value="UniProtKB-ARBA"/>
</dbReference>
<keyword evidence="7" id="KW-0808">Transferase</keyword>
<evidence type="ECO:0000256" key="4">
    <source>
        <dbReference type="ARBA" id="ARBA00005680"/>
    </source>
</evidence>
<dbReference type="CDD" id="cd00637">
    <property type="entry name" value="7tm_classA_rhodopsin-like"/>
    <property type="match status" value="1"/>
</dbReference>
<dbReference type="Pfam" id="PF00652">
    <property type="entry name" value="Ricin_B_lectin"/>
    <property type="match status" value="1"/>
</dbReference>
<dbReference type="UniPathway" id="UPA00378"/>
<evidence type="ECO:0000256" key="1">
    <source>
        <dbReference type="ARBA" id="ARBA00001936"/>
    </source>
</evidence>
<comment type="catalytic activity">
    <reaction evidence="19">
        <text>L-seryl-[protein] + UDP-N-acetyl-alpha-D-galactosamine = a 3-O-[N-acetyl-alpha-D-galactosaminyl]-L-seryl-[protein] + UDP + H(+)</text>
        <dbReference type="Rhea" id="RHEA:23956"/>
        <dbReference type="Rhea" id="RHEA-COMP:9863"/>
        <dbReference type="Rhea" id="RHEA-COMP:12788"/>
        <dbReference type="ChEBI" id="CHEBI:15378"/>
        <dbReference type="ChEBI" id="CHEBI:29999"/>
        <dbReference type="ChEBI" id="CHEBI:53604"/>
        <dbReference type="ChEBI" id="CHEBI:58223"/>
        <dbReference type="ChEBI" id="CHEBI:67138"/>
        <dbReference type="EC" id="2.4.1.41"/>
    </reaction>
</comment>
<dbReference type="PANTHER" id="PTHR11675">
    <property type="entry name" value="N-ACETYLGALACTOSAMINYLTRANSFERASE"/>
    <property type="match status" value="1"/>
</dbReference>
<feature type="region of interest" description="Disordered" evidence="20">
    <location>
        <begin position="235"/>
        <end position="289"/>
    </location>
</feature>
<feature type="transmembrane region" description="Helical" evidence="21">
    <location>
        <begin position="189"/>
        <end position="214"/>
    </location>
</feature>
<comment type="catalytic activity">
    <reaction evidence="18">
        <text>L-threonyl-[protein] + UDP-N-acetyl-alpha-D-galactosamine = a 3-O-[N-acetyl-alpha-D-galactosaminyl]-L-threonyl-[protein] + UDP + H(+)</text>
        <dbReference type="Rhea" id="RHEA:52424"/>
        <dbReference type="Rhea" id="RHEA-COMP:11060"/>
        <dbReference type="Rhea" id="RHEA-COMP:11689"/>
        <dbReference type="ChEBI" id="CHEBI:15378"/>
        <dbReference type="ChEBI" id="CHEBI:30013"/>
        <dbReference type="ChEBI" id="CHEBI:58223"/>
        <dbReference type="ChEBI" id="CHEBI:67138"/>
        <dbReference type="ChEBI" id="CHEBI:87075"/>
        <dbReference type="EC" id="2.4.1.41"/>
    </reaction>
</comment>
<feature type="transmembrane region" description="Helical" evidence="21">
    <location>
        <begin position="102"/>
        <end position="125"/>
    </location>
</feature>
<dbReference type="InterPro" id="IPR020095">
    <property type="entry name" value="PsdUridine_synth_TruA_C"/>
</dbReference>
<dbReference type="GO" id="GO:0000139">
    <property type="term" value="C:Golgi membrane"/>
    <property type="evidence" value="ECO:0007669"/>
    <property type="project" value="UniProtKB-SubCell"/>
</dbReference>